<comment type="caution">
    <text evidence="4">The sequence shown here is derived from an EMBL/GenBank/DDBJ whole genome shotgun (WGS) entry which is preliminary data.</text>
</comment>
<gene>
    <name evidence="4" type="ORF">ACFSSA_04245</name>
</gene>
<dbReference type="InterPro" id="IPR011006">
    <property type="entry name" value="CheY-like_superfamily"/>
</dbReference>
<feature type="domain" description="Response regulatory" evidence="3">
    <location>
        <begin position="160"/>
        <end position="276"/>
    </location>
</feature>
<dbReference type="RefSeq" id="WP_386818619.1">
    <property type="nucleotide sequence ID" value="NZ_JBHUIT010000002.1"/>
</dbReference>
<dbReference type="SUPFAM" id="SSF52172">
    <property type="entry name" value="CheY-like"/>
    <property type="match status" value="2"/>
</dbReference>
<evidence type="ECO:0000256" key="1">
    <source>
        <dbReference type="ARBA" id="ARBA00022553"/>
    </source>
</evidence>
<dbReference type="PANTHER" id="PTHR44591:SF3">
    <property type="entry name" value="RESPONSE REGULATORY DOMAIN-CONTAINING PROTEIN"/>
    <property type="match status" value="1"/>
</dbReference>
<protein>
    <submittedName>
        <fullName evidence="4">Response regulator</fullName>
    </submittedName>
</protein>
<keyword evidence="5" id="KW-1185">Reference proteome</keyword>
<evidence type="ECO:0000313" key="5">
    <source>
        <dbReference type="Proteomes" id="UP001597375"/>
    </source>
</evidence>
<dbReference type="Pfam" id="PF00072">
    <property type="entry name" value="Response_reg"/>
    <property type="match status" value="2"/>
</dbReference>
<sequence length="279" mass="30154">MVNLLIAEDDHVAASLSRRGFERAGFKVSVATDGASTLEKLLSEPPDLLILDLILPRVDGLEILEFIKRDASLSDLPVIVVSQLPANSESAQAAKNAGIRCYITKSESSLASLLHEVKSALRMPVENLSQGPERVKEFPVFLKPSAATQPRAIREKKKSRILIADDDSVMQRVISFLLSEAGYEVELASNGKEALALATNSPPKLMILDAMMPTLDGFGVMNAWNSNEKLFAVPVIMLTSDLDDKTRGAALAKGVVAYLNKPFSSAELLAHVKRFAGSP</sequence>
<proteinExistence type="predicted"/>
<dbReference type="Proteomes" id="UP001597375">
    <property type="component" value="Unassembled WGS sequence"/>
</dbReference>
<dbReference type="InterPro" id="IPR001789">
    <property type="entry name" value="Sig_transdc_resp-reg_receiver"/>
</dbReference>
<dbReference type="Gene3D" id="3.40.50.2300">
    <property type="match status" value="2"/>
</dbReference>
<organism evidence="4 5">
    <name type="scientific">Luteolibacter algae</name>
    <dbReference type="NCBI Taxonomy" id="454151"/>
    <lineage>
        <taxon>Bacteria</taxon>
        <taxon>Pseudomonadati</taxon>
        <taxon>Verrucomicrobiota</taxon>
        <taxon>Verrucomicrobiia</taxon>
        <taxon>Verrucomicrobiales</taxon>
        <taxon>Verrucomicrobiaceae</taxon>
        <taxon>Luteolibacter</taxon>
    </lineage>
</organism>
<accession>A0ABW5D627</accession>
<feature type="modified residue" description="4-aspartylphosphate" evidence="2">
    <location>
        <position position="209"/>
    </location>
</feature>
<dbReference type="PANTHER" id="PTHR44591">
    <property type="entry name" value="STRESS RESPONSE REGULATOR PROTEIN 1"/>
    <property type="match status" value="1"/>
</dbReference>
<name>A0ABW5D627_9BACT</name>
<evidence type="ECO:0000313" key="4">
    <source>
        <dbReference type="EMBL" id="MFD2255879.1"/>
    </source>
</evidence>
<evidence type="ECO:0000259" key="3">
    <source>
        <dbReference type="PROSITE" id="PS50110"/>
    </source>
</evidence>
<evidence type="ECO:0000256" key="2">
    <source>
        <dbReference type="PROSITE-ProRule" id="PRU00169"/>
    </source>
</evidence>
<dbReference type="PROSITE" id="PS50110">
    <property type="entry name" value="RESPONSE_REGULATORY"/>
    <property type="match status" value="2"/>
</dbReference>
<feature type="modified residue" description="4-aspartylphosphate" evidence="2">
    <location>
        <position position="52"/>
    </location>
</feature>
<dbReference type="EMBL" id="JBHUIT010000002">
    <property type="protein sequence ID" value="MFD2255879.1"/>
    <property type="molecule type" value="Genomic_DNA"/>
</dbReference>
<keyword evidence="1 2" id="KW-0597">Phosphoprotein</keyword>
<dbReference type="SMART" id="SM00448">
    <property type="entry name" value="REC"/>
    <property type="match status" value="2"/>
</dbReference>
<reference evidence="5" key="1">
    <citation type="journal article" date="2019" name="Int. J. Syst. Evol. Microbiol.">
        <title>The Global Catalogue of Microorganisms (GCM) 10K type strain sequencing project: providing services to taxonomists for standard genome sequencing and annotation.</title>
        <authorList>
            <consortium name="The Broad Institute Genomics Platform"/>
            <consortium name="The Broad Institute Genome Sequencing Center for Infectious Disease"/>
            <person name="Wu L."/>
            <person name="Ma J."/>
        </authorList>
    </citation>
    <scope>NUCLEOTIDE SEQUENCE [LARGE SCALE GENOMIC DNA]</scope>
    <source>
        <strain evidence="5">CGMCC 4.7106</strain>
    </source>
</reference>
<feature type="domain" description="Response regulatory" evidence="3">
    <location>
        <begin position="3"/>
        <end position="120"/>
    </location>
</feature>
<dbReference type="InterPro" id="IPR050595">
    <property type="entry name" value="Bact_response_regulator"/>
</dbReference>